<evidence type="ECO:0000313" key="2">
    <source>
        <dbReference type="Proteomes" id="UP001207468"/>
    </source>
</evidence>
<protein>
    <submittedName>
        <fullName evidence="1">Fungal-specific transcription factor domain-containing protein</fullName>
    </submittedName>
</protein>
<keyword evidence="2" id="KW-1185">Reference proteome</keyword>
<accession>A0ACC0UET4</accession>
<sequence length="931" mass="102721">MPSSDHDSMPPPSLPTPTPTVEYKKDGSVSRMRSHRGNVPQLPQTKLCPFCPAKFTRTTHLNRHLRNHTNERLYRCEVCGAQFTRSDLLARHKRSCGESHPISRSRKRSCQACTSLKVKCDLRQPCSKCRARGRECVYATEEGPKESIASSSNGQQNPESRFSGPIVRLDASAGFDPSTLERGSTDALSATFPELSLIEEASRAISQPLSEANLAAFLEGAPRLHHGAMSLPTIDADSDITASSFRVGQNHAFTAFGASEVAGHSRGLHGFSSTMFEPFFRDVFSIQEESSQQNECVAPLLHAPDTGTLVDGFSQPDYTLTFPNDVQSLDANLDKTLMSDLLMNVYCDKAPVPLSTQEPSPASIYVASTLPAALPPPLAVPNVQPMYPSNVISDPSRPPLYTQKDLDQLLPAPHQVDAGPPDPTTEELQQYLYVFLTAFLPQIPVVHTPTLRFELKPPMLLRAMQACGALFVKTPVAQAFVEKMLCTSRDVLIREFAGPSSDPRHQIHSIMTLILLQTIGLFHQDPQQRASSNIYHGMLVLMIRQHHLIERSTSWEHQVFPTTDPDVLEATWRNWAVHEAIKRVVCLAYCHDQAHRIFFSLPPSFSPEELAICLPCDDELWAAKTPLEWSQLLLAPSPYGSVEERIHGVPMHRAFAAVGLECPNPPKELSAVSPFGHFILLQALLAELFRRCSRADSPTASPDPGGEEQVNEHVYAMQLALHRWLQMWLKTPNANASPDGNLQDGAETCDKFIRNFMADPLPHYWLAHLLLLAFQEGLPPFCAREALQARGIESSEIQGLHEPSPFAPSDYAPSPFSSSSFAPSPFSSSGLSSGSSPVLSTTPPPAYRSPSGLPPPSGSGTARFGVSGPGTPDGAQFHLVKRWLYYIRMFLRRTQGSPTIVWDELMKIRLVLVVAHQKAKIWHAAVKRKPD</sequence>
<dbReference type="EMBL" id="JAGFNK010000049">
    <property type="protein sequence ID" value="KAI9510083.1"/>
    <property type="molecule type" value="Genomic_DNA"/>
</dbReference>
<organism evidence="1 2">
    <name type="scientific">Russula earlei</name>
    <dbReference type="NCBI Taxonomy" id="71964"/>
    <lineage>
        <taxon>Eukaryota</taxon>
        <taxon>Fungi</taxon>
        <taxon>Dikarya</taxon>
        <taxon>Basidiomycota</taxon>
        <taxon>Agaricomycotina</taxon>
        <taxon>Agaricomycetes</taxon>
        <taxon>Russulales</taxon>
        <taxon>Russulaceae</taxon>
        <taxon>Russula</taxon>
    </lineage>
</organism>
<evidence type="ECO:0000313" key="1">
    <source>
        <dbReference type="EMBL" id="KAI9510083.1"/>
    </source>
</evidence>
<reference evidence="1" key="1">
    <citation type="submission" date="2021-03" db="EMBL/GenBank/DDBJ databases">
        <title>Evolutionary priming and transition to the ectomycorrhizal habit in an iconic lineage of mushroom-forming fungi: is preadaptation a requirement?</title>
        <authorList>
            <consortium name="DOE Joint Genome Institute"/>
            <person name="Looney B.P."/>
            <person name="Miyauchi S."/>
            <person name="Morin E."/>
            <person name="Drula E."/>
            <person name="Courty P.E."/>
            <person name="Chicoki N."/>
            <person name="Fauchery L."/>
            <person name="Kohler A."/>
            <person name="Kuo A."/>
            <person name="LaButti K."/>
            <person name="Pangilinan J."/>
            <person name="Lipzen A."/>
            <person name="Riley R."/>
            <person name="Andreopoulos W."/>
            <person name="He G."/>
            <person name="Johnson J."/>
            <person name="Barry K.W."/>
            <person name="Grigoriev I.V."/>
            <person name="Nagy L."/>
            <person name="Hibbett D."/>
            <person name="Henrissat B."/>
            <person name="Matheny P.B."/>
            <person name="Labbe J."/>
            <person name="Martin A.F."/>
        </authorList>
    </citation>
    <scope>NUCLEOTIDE SEQUENCE</scope>
    <source>
        <strain evidence="1">BPL698</strain>
    </source>
</reference>
<gene>
    <name evidence="1" type="ORF">F5148DRAFT_1182294</name>
</gene>
<name>A0ACC0UET4_9AGAM</name>
<dbReference type="Proteomes" id="UP001207468">
    <property type="component" value="Unassembled WGS sequence"/>
</dbReference>
<proteinExistence type="predicted"/>
<comment type="caution">
    <text evidence="1">The sequence shown here is derived from an EMBL/GenBank/DDBJ whole genome shotgun (WGS) entry which is preliminary data.</text>
</comment>